<dbReference type="InterPro" id="IPR009003">
    <property type="entry name" value="Peptidase_S1_PA"/>
</dbReference>
<dbReference type="InterPro" id="IPR003582">
    <property type="entry name" value="ShKT_dom"/>
</dbReference>
<dbReference type="PANTHER" id="PTHR24250">
    <property type="entry name" value="CHYMOTRYPSIN-RELATED"/>
    <property type="match status" value="1"/>
</dbReference>
<dbReference type="InParanoid" id="A0A6P8IWA3"/>
<evidence type="ECO:0000256" key="8">
    <source>
        <dbReference type="SAM" id="SignalP"/>
    </source>
</evidence>
<keyword evidence="5" id="KW-1015">Disulfide bond</keyword>
<dbReference type="Proteomes" id="UP000515163">
    <property type="component" value="Unplaced"/>
</dbReference>
<feature type="signal peptide" evidence="8">
    <location>
        <begin position="1"/>
        <end position="17"/>
    </location>
</feature>
<dbReference type="Gene3D" id="2.40.10.10">
    <property type="entry name" value="Trypsin-like serine proteases"/>
    <property type="match status" value="1"/>
</dbReference>
<evidence type="ECO:0000256" key="3">
    <source>
        <dbReference type="ARBA" id="ARBA00022801"/>
    </source>
</evidence>
<organism evidence="10 11">
    <name type="scientific">Actinia tenebrosa</name>
    <name type="common">Australian red waratah sea anemone</name>
    <dbReference type="NCBI Taxonomy" id="6105"/>
    <lineage>
        <taxon>Eukaryota</taxon>
        <taxon>Metazoa</taxon>
        <taxon>Cnidaria</taxon>
        <taxon>Anthozoa</taxon>
        <taxon>Hexacorallia</taxon>
        <taxon>Actiniaria</taxon>
        <taxon>Actiniidae</taxon>
        <taxon>Actinia</taxon>
    </lineage>
</organism>
<dbReference type="FunFam" id="2.40.10.10:FF:000003">
    <property type="entry name" value="Transmembrane serine protease 3"/>
    <property type="match status" value="1"/>
</dbReference>
<keyword evidence="10" id="KW-1185">Reference proteome</keyword>
<dbReference type="InterPro" id="IPR018114">
    <property type="entry name" value="TRYPSIN_HIS"/>
</dbReference>
<evidence type="ECO:0000256" key="2">
    <source>
        <dbReference type="ARBA" id="ARBA00022670"/>
    </source>
</evidence>
<evidence type="ECO:0000256" key="4">
    <source>
        <dbReference type="ARBA" id="ARBA00022825"/>
    </source>
</evidence>
<dbReference type="GeneID" id="116305518"/>
<dbReference type="GO" id="GO:0004252">
    <property type="term" value="F:serine-type endopeptidase activity"/>
    <property type="evidence" value="ECO:0007669"/>
    <property type="project" value="InterPro"/>
</dbReference>
<evidence type="ECO:0000256" key="7">
    <source>
        <dbReference type="SAM" id="MobiDB-lite"/>
    </source>
</evidence>
<feature type="domain" description="Peptidase S1" evidence="9">
    <location>
        <begin position="29"/>
        <end position="256"/>
    </location>
</feature>
<name>A0A6P8IWA3_ACTTE</name>
<dbReference type="RefSeq" id="XP_031571312.1">
    <property type="nucleotide sequence ID" value="XM_031715452.1"/>
</dbReference>
<dbReference type="InterPro" id="IPR043504">
    <property type="entry name" value="Peptidase_S1_PA_chymotrypsin"/>
</dbReference>
<feature type="region of interest" description="Disordered" evidence="7">
    <location>
        <begin position="258"/>
        <end position="297"/>
    </location>
</feature>
<keyword evidence="2 6" id="KW-0645">Protease</keyword>
<protein>
    <submittedName>
        <fullName evidence="11">Chymotrypsin-like elastase family member 2A</fullName>
    </submittedName>
</protein>
<dbReference type="PRINTS" id="PR00722">
    <property type="entry name" value="CHYMOTRYPSIN"/>
</dbReference>
<dbReference type="SUPFAM" id="SSF50494">
    <property type="entry name" value="Trypsin-like serine proteases"/>
    <property type="match status" value="1"/>
</dbReference>
<keyword evidence="3 6" id="KW-0378">Hydrolase</keyword>
<dbReference type="PROSITE" id="PS50240">
    <property type="entry name" value="TRYPSIN_DOM"/>
    <property type="match status" value="1"/>
</dbReference>
<feature type="compositionally biased region" description="Pro residues" evidence="7">
    <location>
        <begin position="259"/>
        <end position="293"/>
    </location>
</feature>
<dbReference type="PANTHER" id="PTHR24250:SF27">
    <property type="entry name" value="ELASTASE 2 LIKE"/>
    <property type="match status" value="1"/>
</dbReference>
<dbReference type="Pfam" id="PF00089">
    <property type="entry name" value="Trypsin"/>
    <property type="match status" value="1"/>
</dbReference>
<evidence type="ECO:0000313" key="10">
    <source>
        <dbReference type="Proteomes" id="UP000515163"/>
    </source>
</evidence>
<keyword evidence="4 6" id="KW-0720">Serine protease</keyword>
<dbReference type="FunCoup" id="A0A6P8IWA3">
    <property type="interactions" value="146"/>
</dbReference>
<dbReference type="InterPro" id="IPR001254">
    <property type="entry name" value="Trypsin_dom"/>
</dbReference>
<proteinExistence type="predicted"/>
<evidence type="ECO:0000256" key="1">
    <source>
        <dbReference type="ARBA" id="ARBA00022656"/>
    </source>
</evidence>
<dbReference type="PROSITE" id="PS00134">
    <property type="entry name" value="TRYPSIN_HIS"/>
    <property type="match status" value="1"/>
</dbReference>
<feature type="chain" id="PRO_5028058945" evidence="8">
    <location>
        <begin position="18"/>
        <end position="331"/>
    </location>
</feature>
<reference evidence="11" key="1">
    <citation type="submission" date="2025-08" db="UniProtKB">
        <authorList>
            <consortium name="RefSeq"/>
        </authorList>
    </citation>
    <scope>IDENTIFICATION</scope>
    <source>
        <tissue evidence="11">Tentacle</tissue>
    </source>
</reference>
<evidence type="ECO:0000256" key="6">
    <source>
        <dbReference type="RuleBase" id="RU363034"/>
    </source>
</evidence>
<evidence type="ECO:0000259" key="9">
    <source>
        <dbReference type="PROSITE" id="PS50240"/>
    </source>
</evidence>
<dbReference type="SMART" id="SM00020">
    <property type="entry name" value="Tryp_SPc"/>
    <property type="match status" value="1"/>
</dbReference>
<dbReference type="AlphaFoldDB" id="A0A6P8IWA3"/>
<dbReference type="Pfam" id="PF01549">
    <property type="entry name" value="ShK"/>
    <property type="match status" value="1"/>
</dbReference>
<dbReference type="OrthoDB" id="6380398at2759"/>
<dbReference type="InterPro" id="IPR001314">
    <property type="entry name" value="Peptidase_S1A"/>
</dbReference>
<dbReference type="GO" id="GO:0006508">
    <property type="term" value="P:proteolysis"/>
    <property type="evidence" value="ECO:0007669"/>
    <property type="project" value="UniProtKB-KW"/>
</dbReference>
<dbReference type="PROSITE" id="PS00135">
    <property type="entry name" value="TRYPSIN_SER"/>
    <property type="match status" value="1"/>
</dbReference>
<sequence length="331" mass="35402">MYMWIALLLVLPAFTEGLGCGKRPAGSRVINGQNAAPHSWPWQISLRVGGRHICGGTLIKPDWVLTAAHCVNKNPDPVRYTVVVGSHLRSSTTDVQEKFKLKQVIKHSGFNTKLENDIALLQLERPATLSDKVNVACLPTAEAVVDAKCYITGWGRMANGASANVLQQAVLPVVSYETCRKIWRIRRGPHLCAGEGRDGASGGCNGDSGGPFVCEEGGRWVVHGAVSFGMKWCPTTHYTVFARVSSYLDWINSNIAGTPLPPSPPPPPTAGSPPPPPPPTAGSPPPPPPPTASPPGGCSDLWGSKVCTFYKNRCSSQSFVQKACRKTCNLC</sequence>
<gene>
    <name evidence="11" type="primary">LOC116305518</name>
</gene>
<dbReference type="CDD" id="cd00190">
    <property type="entry name" value="Tryp_SPc"/>
    <property type="match status" value="1"/>
</dbReference>
<keyword evidence="8" id="KW-0732">Signal</keyword>
<dbReference type="KEGG" id="aten:116305518"/>
<evidence type="ECO:0000256" key="5">
    <source>
        <dbReference type="ARBA" id="ARBA00023157"/>
    </source>
</evidence>
<keyword evidence="1" id="KW-0800">Toxin</keyword>
<accession>A0A6P8IWA3</accession>
<dbReference type="GO" id="GO:0090729">
    <property type="term" value="F:toxin activity"/>
    <property type="evidence" value="ECO:0007669"/>
    <property type="project" value="UniProtKB-KW"/>
</dbReference>
<dbReference type="InterPro" id="IPR033116">
    <property type="entry name" value="TRYPSIN_SER"/>
</dbReference>
<evidence type="ECO:0000313" key="11">
    <source>
        <dbReference type="RefSeq" id="XP_031571312.1"/>
    </source>
</evidence>